<feature type="active site" description="Proton donor/acceptor" evidence="7">
    <location>
        <position position="182"/>
    </location>
</feature>
<protein>
    <recommendedName>
        <fullName evidence="2 7">Glutamate racemase</fullName>
        <ecNumber evidence="2 7">5.1.1.3</ecNumber>
    </recommendedName>
</protein>
<evidence type="ECO:0000256" key="6">
    <source>
        <dbReference type="ARBA" id="ARBA00023316"/>
    </source>
</evidence>
<dbReference type="Proteomes" id="UP001171751">
    <property type="component" value="Unassembled WGS sequence"/>
</dbReference>
<dbReference type="GO" id="GO:0071555">
    <property type="term" value="P:cell wall organization"/>
    <property type="evidence" value="ECO:0007669"/>
    <property type="project" value="UniProtKB-KW"/>
</dbReference>
<keyword evidence="5 7" id="KW-0413">Isomerase</keyword>
<dbReference type="GO" id="GO:0009252">
    <property type="term" value="P:peptidoglycan biosynthetic process"/>
    <property type="evidence" value="ECO:0007669"/>
    <property type="project" value="UniProtKB-UniRule"/>
</dbReference>
<comment type="function">
    <text evidence="7">Provides the (R)-glutamate required for cell wall biosynthesis.</text>
</comment>
<dbReference type="PANTHER" id="PTHR21198:SF3">
    <property type="entry name" value="GLUTAMATE RACEMASE"/>
    <property type="match status" value="1"/>
</dbReference>
<dbReference type="GO" id="GO:0008881">
    <property type="term" value="F:glutamate racemase activity"/>
    <property type="evidence" value="ECO:0007669"/>
    <property type="project" value="UniProtKB-UniRule"/>
</dbReference>
<evidence type="ECO:0000256" key="2">
    <source>
        <dbReference type="ARBA" id="ARBA00013090"/>
    </source>
</evidence>
<dbReference type="InterPro" id="IPR015942">
    <property type="entry name" value="Asp/Glu/hydantoin_racemase"/>
</dbReference>
<keyword evidence="9" id="KW-1185">Reference proteome</keyword>
<keyword evidence="6 7" id="KW-0961">Cell wall biogenesis/degradation</keyword>
<feature type="binding site" evidence="7">
    <location>
        <begin position="8"/>
        <end position="9"/>
    </location>
    <ligand>
        <name>substrate</name>
    </ligand>
</feature>
<keyword evidence="4 7" id="KW-0573">Peptidoglycan synthesis</keyword>
<evidence type="ECO:0000256" key="1">
    <source>
        <dbReference type="ARBA" id="ARBA00001602"/>
    </source>
</evidence>
<dbReference type="Gene3D" id="3.40.50.1860">
    <property type="match status" value="2"/>
</dbReference>
<dbReference type="FunFam" id="3.40.50.1860:FF:000001">
    <property type="entry name" value="Glutamate racemase"/>
    <property type="match status" value="1"/>
</dbReference>
<reference evidence="8" key="1">
    <citation type="submission" date="2023-07" db="EMBL/GenBank/DDBJ databases">
        <title>Between Cages and Wild: Unraveling the Impact of Captivity on Animal Microbiomes and Antimicrobial Resistance.</title>
        <authorList>
            <person name="Schmartz G.P."/>
            <person name="Rehner J."/>
            <person name="Schuff M.J."/>
            <person name="Becker S.L."/>
            <person name="Kravczyk M."/>
            <person name="Gurevich A."/>
            <person name="Francke R."/>
            <person name="Mueller R."/>
            <person name="Keller V."/>
            <person name="Keller A."/>
        </authorList>
    </citation>
    <scope>NUCLEOTIDE SEQUENCE</scope>
    <source>
        <strain evidence="8">S39M_St_73</strain>
    </source>
</reference>
<dbReference type="InterPro" id="IPR033134">
    <property type="entry name" value="Asp/Glu_racemase_AS_2"/>
</dbReference>
<feature type="active site" description="Proton donor/acceptor" evidence="7">
    <location>
        <position position="71"/>
    </location>
</feature>
<keyword evidence="3 7" id="KW-0133">Cell shape</keyword>
<evidence type="ECO:0000256" key="4">
    <source>
        <dbReference type="ARBA" id="ARBA00022984"/>
    </source>
</evidence>
<dbReference type="EC" id="5.1.1.3" evidence="2 7"/>
<dbReference type="InterPro" id="IPR001920">
    <property type="entry name" value="Asp/Glu_race"/>
</dbReference>
<dbReference type="PANTHER" id="PTHR21198">
    <property type="entry name" value="GLUTAMATE RACEMASE"/>
    <property type="match status" value="1"/>
</dbReference>
<proteinExistence type="inferred from homology"/>
<dbReference type="Pfam" id="PF01177">
    <property type="entry name" value="Asp_Glu_race"/>
    <property type="match status" value="1"/>
</dbReference>
<dbReference type="NCBIfam" id="TIGR00067">
    <property type="entry name" value="glut_race"/>
    <property type="match status" value="1"/>
</dbReference>
<comment type="pathway">
    <text evidence="7">Cell wall biogenesis; peptidoglycan biosynthesis.</text>
</comment>
<name>A0AA43UB14_9LACT</name>
<evidence type="ECO:0000313" key="8">
    <source>
        <dbReference type="EMBL" id="MDO5457024.1"/>
    </source>
</evidence>
<feature type="binding site" evidence="7">
    <location>
        <begin position="40"/>
        <end position="41"/>
    </location>
    <ligand>
        <name>substrate</name>
    </ligand>
</feature>
<evidence type="ECO:0000313" key="9">
    <source>
        <dbReference type="Proteomes" id="UP001171751"/>
    </source>
</evidence>
<dbReference type="PROSITE" id="PS00924">
    <property type="entry name" value="ASP_GLU_RACEMASE_2"/>
    <property type="match status" value="1"/>
</dbReference>
<organism evidence="8 9">
    <name type="scientific">Atopococcus tabaci</name>
    <dbReference type="NCBI Taxonomy" id="269774"/>
    <lineage>
        <taxon>Bacteria</taxon>
        <taxon>Bacillati</taxon>
        <taxon>Bacillota</taxon>
        <taxon>Bacilli</taxon>
        <taxon>Lactobacillales</taxon>
        <taxon>Carnobacteriaceae</taxon>
        <taxon>Atopococcus</taxon>
    </lineage>
</organism>
<dbReference type="AlphaFoldDB" id="A0AA43UB14"/>
<dbReference type="SUPFAM" id="SSF53681">
    <property type="entry name" value="Aspartate/glutamate racemase"/>
    <property type="match status" value="2"/>
</dbReference>
<comment type="caution">
    <text evidence="8">The sequence shown here is derived from an EMBL/GenBank/DDBJ whole genome shotgun (WGS) entry which is preliminary data.</text>
</comment>
<dbReference type="InterPro" id="IPR004391">
    <property type="entry name" value="Glu_race"/>
</dbReference>
<accession>A0AA43UB14</accession>
<comment type="similarity">
    <text evidence="7">Belongs to the aspartate/glutamate racemases family.</text>
</comment>
<dbReference type="EMBL" id="JAUNQW010000004">
    <property type="protein sequence ID" value="MDO5457024.1"/>
    <property type="molecule type" value="Genomic_DNA"/>
</dbReference>
<evidence type="ECO:0000256" key="3">
    <source>
        <dbReference type="ARBA" id="ARBA00022960"/>
    </source>
</evidence>
<sequence>MSGIGVFDSGVGGLTVLKTLTQAYPDVNFYFIGDNQRAPYGSRSIEQLKLFSKELITALVDMDVDLIVTACNTISSLDLKSLEKEAGVPIIGIIEATAQLAHTETSNHQIGLIATEKTIESQCYQRLLKELDENNELTALATPQLVPLVEENKMGTEEALERVKEALAPIKGEAFDTLILGCTHYPFLKDEIKQVLGNQISIVDASMAVSDPIKKYIRPDMQVSDRTIKLFTSGDPLQFEKIATGLLAPLDFEIKKINL</sequence>
<dbReference type="GO" id="GO:0008360">
    <property type="term" value="P:regulation of cell shape"/>
    <property type="evidence" value="ECO:0007669"/>
    <property type="project" value="UniProtKB-KW"/>
</dbReference>
<evidence type="ECO:0000256" key="5">
    <source>
        <dbReference type="ARBA" id="ARBA00023235"/>
    </source>
</evidence>
<dbReference type="HAMAP" id="MF_00258">
    <property type="entry name" value="Glu_racemase"/>
    <property type="match status" value="1"/>
</dbReference>
<feature type="binding site" evidence="7">
    <location>
        <begin position="72"/>
        <end position="73"/>
    </location>
    <ligand>
        <name>substrate</name>
    </ligand>
</feature>
<evidence type="ECO:0000256" key="7">
    <source>
        <dbReference type="HAMAP-Rule" id="MF_00258"/>
    </source>
</evidence>
<feature type="binding site" evidence="7">
    <location>
        <begin position="183"/>
        <end position="184"/>
    </location>
    <ligand>
        <name>substrate</name>
    </ligand>
</feature>
<gene>
    <name evidence="7 8" type="primary">murI</name>
    <name evidence="8" type="ORF">Q4F26_01635</name>
</gene>
<comment type="catalytic activity">
    <reaction evidence="1 7">
        <text>L-glutamate = D-glutamate</text>
        <dbReference type="Rhea" id="RHEA:12813"/>
        <dbReference type="ChEBI" id="CHEBI:29985"/>
        <dbReference type="ChEBI" id="CHEBI:29986"/>
        <dbReference type="EC" id="5.1.1.3"/>
    </reaction>
</comment>